<feature type="domain" description="C2H2-type" evidence="6">
    <location>
        <begin position="42"/>
        <end position="71"/>
    </location>
</feature>
<proteinExistence type="predicted"/>
<dbReference type="InterPro" id="IPR036236">
    <property type="entry name" value="Znf_C2H2_sf"/>
</dbReference>
<keyword evidence="4" id="KW-0862">Zinc</keyword>
<name>A0ABR2VK61_9FUNG</name>
<dbReference type="PROSITE" id="PS50157">
    <property type="entry name" value="ZINC_FINGER_C2H2_2"/>
    <property type="match status" value="3"/>
</dbReference>
<dbReference type="PANTHER" id="PTHR14003:SF20">
    <property type="entry name" value="FINGER DOMAIN PROTEIN, PUTATIVE (AFU_ORTHOLOGUE AFUA_4G10380)-RELATED"/>
    <property type="match status" value="1"/>
</dbReference>
<protein>
    <submittedName>
        <fullName evidence="7">Zinc finger and SCAN domain-containing protein 5B</fullName>
    </submittedName>
</protein>
<comment type="caution">
    <text evidence="7">The sequence shown here is derived from an EMBL/GenBank/DDBJ whole genome shotgun (WGS) entry which is preliminary data.</text>
</comment>
<dbReference type="SMART" id="SM00355">
    <property type="entry name" value="ZnF_C2H2"/>
    <property type="match status" value="3"/>
</dbReference>
<dbReference type="SUPFAM" id="SSF57667">
    <property type="entry name" value="beta-beta-alpha zinc fingers"/>
    <property type="match status" value="2"/>
</dbReference>
<evidence type="ECO:0000313" key="7">
    <source>
        <dbReference type="EMBL" id="KAK9667605.1"/>
    </source>
</evidence>
<accession>A0ABR2VK61</accession>
<keyword evidence="8" id="KW-1185">Reference proteome</keyword>
<dbReference type="Proteomes" id="UP001479436">
    <property type="component" value="Unassembled WGS sequence"/>
</dbReference>
<evidence type="ECO:0000313" key="8">
    <source>
        <dbReference type="Proteomes" id="UP001479436"/>
    </source>
</evidence>
<organism evidence="7 8">
    <name type="scientific">Basidiobolus ranarum</name>
    <dbReference type="NCBI Taxonomy" id="34480"/>
    <lineage>
        <taxon>Eukaryota</taxon>
        <taxon>Fungi</taxon>
        <taxon>Fungi incertae sedis</taxon>
        <taxon>Zoopagomycota</taxon>
        <taxon>Entomophthoromycotina</taxon>
        <taxon>Basidiobolomycetes</taxon>
        <taxon>Basidiobolales</taxon>
        <taxon>Basidiobolaceae</taxon>
        <taxon>Basidiobolus</taxon>
    </lineage>
</organism>
<dbReference type="PROSITE" id="PS00028">
    <property type="entry name" value="ZINC_FINGER_C2H2_1"/>
    <property type="match status" value="3"/>
</dbReference>
<keyword evidence="2" id="KW-0677">Repeat</keyword>
<evidence type="ECO:0000256" key="2">
    <source>
        <dbReference type="ARBA" id="ARBA00022737"/>
    </source>
</evidence>
<feature type="domain" description="C2H2-type" evidence="6">
    <location>
        <begin position="14"/>
        <end position="41"/>
    </location>
</feature>
<keyword evidence="3 5" id="KW-0863">Zinc-finger</keyword>
<evidence type="ECO:0000256" key="1">
    <source>
        <dbReference type="ARBA" id="ARBA00022723"/>
    </source>
</evidence>
<evidence type="ECO:0000256" key="5">
    <source>
        <dbReference type="PROSITE-ProRule" id="PRU00042"/>
    </source>
</evidence>
<keyword evidence="1" id="KW-0479">Metal-binding</keyword>
<evidence type="ECO:0000256" key="3">
    <source>
        <dbReference type="ARBA" id="ARBA00022771"/>
    </source>
</evidence>
<dbReference type="Gene3D" id="3.30.160.60">
    <property type="entry name" value="Classic Zinc Finger"/>
    <property type="match status" value="4"/>
</dbReference>
<dbReference type="Pfam" id="PF00096">
    <property type="entry name" value="zf-C2H2"/>
    <property type="match status" value="3"/>
</dbReference>
<dbReference type="InterPro" id="IPR013087">
    <property type="entry name" value="Znf_C2H2_type"/>
</dbReference>
<dbReference type="PANTHER" id="PTHR14003">
    <property type="entry name" value="TRANSCRIPTIONAL REPRESSOR PROTEIN YY"/>
    <property type="match status" value="1"/>
</dbReference>
<evidence type="ECO:0000256" key="4">
    <source>
        <dbReference type="ARBA" id="ARBA00022833"/>
    </source>
</evidence>
<dbReference type="EMBL" id="JASJQH010010943">
    <property type="protein sequence ID" value="KAK9667605.1"/>
    <property type="molecule type" value="Genomic_DNA"/>
</dbReference>
<feature type="domain" description="C2H2-type" evidence="6">
    <location>
        <begin position="72"/>
        <end position="101"/>
    </location>
</feature>
<reference evidence="7 8" key="1">
    <citation type="submission" date="2023-04" db="EMBL/GenBank/DDBJ databases">
        <title>Genome of Basidiobolus ranarum AG-B5.</title>
        <authorList>
            <person name="Stajich J.E."/>
            <person name="Carter-House D."/>
            <person name="Gryganskyi A."/>
        </authorList>
    </citation>
    <scope>NUCLEOTIDE SEQUENCE [LARGE SCALE GENOMIC DNA]</scope>
    <source>
        <strain evidence="7 8">AG-B5</strain>
    </source>
</reference>
<evidence type="ECO:0000259" key="6">
    <source>
        <dbReference type="PROSITE" id="PS50157"/>
    </source>
</evidence>
<gene>
    <name evidence="7" type="primary">ZSCAN5B</name>
    <name evidence="7" type="ORF">K7432_017620</name>
</gene>
<sequence length="140" mass="16537">MIRHRRTHTGERPYKCDMCGKGFIQRSALRVHIRTHTGEKPHHCQYLGCGKMFSDSSSFARHRRTHTGERPYVCMIPHCDKSYTRRVALLKHEKKHNSDKSFGTKHISKVDTQLYSPTYLEDLGLQSRYYRMETKNLQIL</sequence>